<feature type="region of interest" description="Disordered" evidence="1">
    <location>
        <begin position="1"/>
        <end position="27"/>
    </location>
</feature>
<evidence type="ECO:0000256" key="1">
    <source>
        <dbReference type="SAM" id="MobiDB-lite"/>
    </source>
</evidence>
<accession>A0A9Q1FTC5</accession>
<dbReference type="Proteomes" id="UP001152622">
    <property type="component" value="Chromosome 4"/>
</dbReference>
<proteinExistence type="predicted"/>
<protein>
    <submittedName>
        <fullName evidence="2">Uncharacterized protein</fullName>
    </submittedName>
</protein>
<gene>
    <name evidence="2" type="ORF">SKAU_G00146610</name>
</gene>
<organism evidence="2 3">
    <name type="scientific">Synaphobranchus kaupii</name>
    <name type="common">Kaup's arrowtooth eel</name>
    <dbReference type="NCBI Taxonomy" id="118154"/>
    <lineage>
        <taxon>Eukaryota</taxon>
        <taxon>Metazoa</taxon>
        <taxon>Chordata</taxon>
        <taxon>Craniata</taxon>
        <taxon>Vertebrata</taxon>
        <taxon>Euteleostomi</taxon>
        <taxon>Actinopterygii</taxon>
        <taxon>Neopterygii</taxon>
        <taxon>Teleostei</taxon>
        <taxon>Anguilliformes</taxon>
        <taxon>Synaphobranchidae</taxon>
        <taxon>Synaphobranchus</taxon>
    </lineage>
</organism>
<comment type="caution">
    <text evidence="2">The sequence shown here is derived from an EMBL/GenBank/DDBJ whole genome shotgun (WGS) entry which is preliminary data.</text>
</comment>
<evidence type="ECO:0000313" key="2">
    <source>
        <dbReference type="EMBL" id="KAJ8365830.1"/>
    </source>
</evidence>
<keyword evidence="3" id="KW-1185">Reference proteome</keyword>
<dbReference type="EMBL" id="JAINUF010000004">
    <property type="protein sequence ID" value="KAJ8365830.1"/>
    <property type="molecule type" value="Genomic_DNA"/>
</dbReference>
<name>A0A9Q1FTC5_SYNKA</name>
<dbReference type="AlphaFoldDB" id="A0A9Q1FTC5"/>
<evidence type="ECO:0000313" key="3">
    <source>
        <dbReference type="Proteomes" id="UP001152622"/>
    </source>
</evidence>
<reference evidence="2" key="1">
    <citation type="journal article" date="2023" name="Science">
        <title>Genome structures resolve the early diversification of teleost fishes.</title>
        <authorList>
            <person name="Parey E."/>
            <person name="Louis A."/>
            <person name="Montfort J."/>
            <person name="Bouchez O."/>
            <person name="Roques C."/>
            <person name="Iampietro C."/>
            <person name="Lluch J."/>
            <person name="Castinel A."/>
            <person name="Donnadieu C."/>
            <person name="Desvignes T."/>
            <person name="Floi Bucao C."/>
            <person name="Jouanno E."/>
            <person name="Wen M."/>
            <person name="Mejri S."/>
            <person name="Dirks R."/>
            <person name="Jansen H."/>
            <person name="Henkel C."/>
            <person name="Chen W.J."/>
            <person name="Zahm M."/>
            <person name="Cabau C."/>
            <person name="Klopp C."/>
            <person name="Thompson A.W."/>
            <person name="Robinson-Rechavi M."/>
            <person name="Braasch I."/>
            <person name="Lecointre G."/>
            <person name="Bobe J."/>
            <person name="Postlethwait J.H."/>
            <person name="Berthelot C."/>
            <person name="Roest Crollius H."/>
            <person name="Guiguen Y."/>
        </authorList>
    </citation>
    <scope>NUCLEOTIDE SEQUENCE</scope>
    <source>
        <strain evidence="2">WJC10195</strain>
    </source>
</reference>
<sequence>MMGSRKTQCTADERSSSGQTTGAWRSPASFLNSNPASLCFQQCTYFSQSESPEHPPRGLWESEAWADSLRRAHIVTTRLLLETYAIEPALPTRHTLPPLLGLFRFLNARLDRSPGDTGEEDPPSLRVRSSTAAQNGRCCPCRFGYNNRMRMDHAAEGDIYMYSRIQGYRGEGGNALH</sequence>